<evidence type="ECO:0000313" key="1">
    <source>
        <dbReference type="EMBL" id="GKX65861.1"/>
    </source>
</evidence>
<dbReference type="EMBL" id="BROD01000001">
    <property type="protein sequence ID" value="GKX65861.1"/>
    <property type="molecule type" value="Genomic_DNA"/>
</dbReference>
<organism evidence="1 2">
    <name type="scientific">Inconstantimicrobium mannanitabidum</name>
    <dbReference type="NCBI Taxonomy" id="1604901"/>
    <lineage>
        <taxon>Bacteria</taxon>
        <taxon>Bacillati</taxon>
        <taxon>Bacillota</taxon>
        <taxon>Clostridia</taxon>
        <taxon>Eubacteriales</taxon>
        <taxon>Clostridiaceae</taxon>
        <taxon>Inconstantimicrobium</taxon>
    </lineage>
</organism>
<gene>
    <name evidence="1" type="ORF">rsdtw13_11190</name>
</gene>
<proteinExistence type="predicted"/>
<keyword evidence="2" id="KW-1185">Reference proteome</keyword>
<comment type="caution">
    <text evidence="1">The sequence shown here is derived from an EMBL/GenBank/DDBJ whole genome shotgun (WGS) entry which is preliminary data.</text>
</comment>
<dbReference type="Proteomes" id="UP001058074">
    <property type="component" value="Unassembled WGS sequence"/>
</dbReference>
<accession>A0ACB5RA14</accession>
<sequence length="63" mass="7114">MDKDDQRKIDEYKKNPMTNFADSANRSQIGDLTQLTKGNLLTRIITSVVIIGVLALIFYVVNN</sequence>
<reference evidence="1" key="1">
    <citation type="journal article" date="2025" name="Int. J. Syst. Evol. Microbiol.">
        <title>Inconstantimicrobium mannanitabidum sp. nov., a novel member of the family Clostridiaceae isolated from anoxic soil under the treatment of reductive soil disinfestation.</title>
        <authorList>
            <person name="Ueki A."/>
            <person name="Tonouchi A."/>
            <person name="Honma S."/>
            <person name="Kaku N."/>
            <person name="Ueki K."/>
        </authorList>
    </citation>
    <scope>NUCLEOTIDE SEQUENCE</scope>
    <source>
        <strain evidence="1">TW13</strain>
    </source>
</reference>
<name>A0ACB5RA14_9CLOT</name>
<protein>
    <submittedName>
        <fullName evidence="1">Uncharacterized protein</fullName>
    </submittedName>
</protein>
<evidence type="ECO:0000313" key="2">
    <source>
        <dbReference type="Proteomes" id="UP001058074"/>
    </source>
</evidence>